<dbReference type="Proteomes" id="UP000533896">
    <property type="component" value="Unassembled WGS sequence"/>
</dbReference>
<dbReference type="AlphaFoldDB" id="A0A7K8KGU2"/>
<dbReference type="InterPro" id="IPR013320">
    <property type="entry name" value="ConA-like_dom_sf"/>
</dbReference>
<dbReference type="InterPro" id="IPR000998">
    <property type="entry name" value="MAM_dom"/>
</dbReference>
<dbReference type="SUPFAM" id="SSF49599">
    <property type="entry name" value="TRAF domain-like"/>
    <property type="match status" value="1"/>
</dbReference>
<feature type="domain" description="MAM" evidence="1">
    <location>
        <begin position="1"/>
        <end position="111"/>
    </location>
</feature>
<dbReference type="EMBL" id="VWYV01001775">
    <property type="protein sequence ID" value="NXE15473.1"/>
    <property type="molecule type" value="Genomic_DNA"/>
</dbReference>
<protein>
    <submittedName>
        <fullName evidence="2">MEP1A protein</fullName>
    </submittedName>
</protein>
<keyword evidence="3" id="KW-1185">Reference proteome</keyword>
<feature type="non-terminal residue" evidence="2">
    <location>
        <position position="155"/>
    </location>
</feature>
<evidence type="ECO:0000313" key="3">
    <source>
        <dbReference type="Proteomes" id="UP000533896"/>
    </source>
</evidence>
<accession>A0A7K8KGU2</accession>
<proteinExistence type="predicted"/>
<dbReference type="Gene3D" id="2.60.210.10">
    <property type="entry name" value="Apoptosis, Tumor Necrosis Factor Receptor Associated Protein 2, Chain A"/>
    <property type="match status" value="1"/>
</dbReference>
<organism evidence="2 3">
    <name type="scientific">Lophotis ruficrista</name>
    <dbReference type="NCBI Taxonomy" id="172689"/>
    <lineage>
        <taxon>Eukaryota</taxon>
        <taxon>Metazoa</taxon>
        <taxon>Chordata</taxon>
        <taxon>Craniata</taxon>
        <taxon>Vertebrata</taxon>
        <taxon>Euteleostomi</taxon>
        <taxon>Archelosauria</taxon>
        <taxon>Archosauria</taxon>
        <taxon>Dinosauria</taxon>
        <taxon>Saurischia</taxon>
        <taxon>Theropoda</taxon>
        <taxon>Coelurosauria</taxon>
        <taxon>Aves</taxon>
        <taxon>Neognathae</taxon>
        <taxon>Neoaves</taxon>
        <taxon>Otidimorphae</taxon>
        <taxon>Otidiformes</taxon>
        <taxon>Otididae</taxon>
        <taxon>Lophotis</taxon>
    </lineage>
</organism>
<feature type="non-terminal residue" evidence="2">
    <location>
        <position position="1"/>
    </location>
</feature>
<dbReference type="SUPFAM" id="SSF49899">
    <property type="entry name" value="Concanavalin A-like lectins/glucanases"/>
    <property type="match status" value="1"/>
</dbReference>
<dbReference type="Gene3D" id="2.60.120.200">
    <property type="match status" value="1"/>
</dbReference>
<dbReference type="PROSITE" id="PS50060">
    <property type="entry name" value="MAM_2"/>
    <property type="match status" value="1"/>
</dbReference>
<reference evidence="2 3" key="1">
    <citation type="submission" date="2019-09" db="EMBL/GenBank/DDBJ databases">
        <title>Bird 10,000 Genomes (B10K) Project - Family phase.</title>
        <authorList>
            <person name="Zhang G."/>
        </authorList>
    </citation>
    <scope>NUCLEOTIDE SEQUENCE [LARGE SCALE GENOMIC DNA]</scope>
    <source>
        <strain evidence="2">B10K-CU-031-23</strain>
    </source>
</reference>
<sequence length="155" mass="17636">HAGQSSLLEFCILYPRRKEKCLHFCYRLNGSPQDKLVIWVKKDNGTGNVRWMEKLHTITADEEHHWKLASIPFSTQTKFRYGFQGITGDPAKSVGGVAIDDTSLAETNCPTNVWHIRNFTSLFNSTSKGNYIISPVFCSSEGYAFALRLNPHRRN</sequence>
<evidence type="ECO:0000259" key="1">
    <source>
        <dbReference type="PROSITE" id="PS50060"/>
    </source>
</evidence>
<dbReference type="Pfam" id="PF00629">
    <property type="entry name" value="MAM"/>
    <property type="match status" value="1"/>
</dbReference>
<evidence type="ECO:0000313" key="2">
    <source>
        <dbReference type="EMBL" id="NXE15473.1"/>
    </source>
</evidence>
<gene>
    <name evidence="2" type="primary">Mep1a_1</name>
    <name evidence="2" type="ORF">LOPRUF_R14955</name>
</gene>
<dbReference type="InterPro" id="IPR008974">
    <property type="entry name" value="TRAF-like"/>
</dbReference>
<dbReference type="GO" id="GO:0016020">
    <property type="term" value="C:membrane"/>
    <property type="evidence" value="ECO:0007669"/>
    <property type="project" value="InterPro"/>
</dbReference>
<name>A0A7K8KGU2_9AVES</name>
<dbReference type="OrthoDB" id="291007at2759"/>
<comment type="caution">
    <text evidence="2">The sequence shown here is derived from an EMBL/GenBank/DDBJ whole genome shotgun (WGS) entry which is preliminary data.</text>
</comment>